<protein>
    <submittedName>
        <fullName evidence="2">Uncharacterized protein</fullName>
    </submittedName>
</protein>
<gene>
    <name evidence="2" type="ORF">PRVXT_000282</name>
</gene>
<feature type="transmembrane region" description="Helical" evidence="1">
    <location>
        <begin position="65"/>
        <end position="89"/>
    </location>
</feature>
<evidence type="ECO:0000256" key="1">
    <source>
        <dbReference type="SAM" id="Phobius"/>
    </source>
</evidence>
<dbReference type="RefSeq" id="WP_350343920.1">
    <property type="nucleotide sequence ID" value="NZ_CP158367.1"/>
</dbReference>
<sequence length="366" mass="38322">MTKKSTAAAIAAKDKLKASFFKKGVTIGLLSGLTYGLFAAFITLAMQRGIWGDWYGDNTAGLSTFTIVFILGALGTALNDICSAVWALINCGRKGKLQDFFRTLSTAPGKMLMVAAIMGGPIANVAYIIGIQLAGSIAIPITALCPAIGAILGRVLYKQELNKRMALGIIICVSASIIIGSVGIGGDTGDSIVLGLVIAFVAALGWGLEGVLAGFGSSMVDSEISITIRQVTSGVANFLILLPILGLLGGGITLPFELAGQAFASGSAMIWFAVSGFFAFISFMWWYQGNSMTGAAMGMATNGTYSFFGPLSCWVLLGIIMGQEGWSLTAIEWFAAVTMAIGIWVIAMNPLDLIFKKKEEVIDEAA</sequence>
<feature type="transmembrane region" description="Helical" evidence="1">
    <location>
        <begin position="235"/>
        <end position="256"/>
    </location>
</feature>
<proteinExistence type="predicted"/>
<accession>A0AAU7VM74</accession>
<dbReference type="EMBL" id="CP158367">
    <property type="protein sequence ID" value="XBX75175.1"/>
    <property type="molecule type" value="Genomic_DNA"/>
</dbReference>
<reference evidence="2" key="1">
    <citation type="journal article" date="2013" name="Extremophiles">
        <title>Proteinivorax tanatarense gen. nov., sp. nov., an anaerobic, haloalkaliphilic, proteolytic bacterium isolated from a decaying algal bloom, and proposal of Proteinivoraceae fam. nov.</title>
        <authorList>
            <person name="Kevbrin V."/>
            <person name="Boltyanskaya Y."/>
            <person name="Zhilina T."/>
            <person name="Kolganova T."/>
            <person name="Lavrentjeva E."/>
            <person name="Kuznetsov B."/>
        </authorList>
    </citation>
    <scope>NUCLEOTIDE SEQUENCE</scope>
    <source>
        <strain evidence="2">Z-910T</strain>
    </source>
</reference>
<keyword evidence="1" id="KW-0812">Transmembrane</keyword>
<reference evidence="2" key="2">
    <citation type="submission" date="2024-06" db="EMBL/GenBank/DDBJ databases">
        <authorList>
            <person name="Petrova K.O."/>
            <person name="Toshchakov S.V."/>
            <person name="Boltjanskaja Y.V."/>
            <person name="Kevbrin V."/>
        </authorList>
    </citation>
    <scope>NUCLEOTIDE SEQUENCE</scope>
    <source>
        <strain evidence="2">Z-910T</strain>
    </source>
</reference>
<evidence type="ECO:0000313" key="2">
    <source>
        <dbReference type="EMBL" id="XBX75175.1"/>
    </source>
</evidence>
<keyword evidence="1" id="KW-0472">Membrane</keyword>
<feature type="transmembrane region" description="Helical" evidence="1">
    <location>
        <begin position="137"/>
        <end position="157"/>
    </location>
</feature>
<feature type="transmembrane region" description="Helical" evidence="1">
    <location>
        <begin position="110"/>
        <end position="131"/>
    </location>
</feature>
<keyword evidence="1" id="KW-1133">Transmembrane helix</keyword>
<feature type="transmembrane region" description="Helical" evidence="1">
    <location>
        <begin position="25"/>
        <end position="45"/>
    </location>
</feature>
<feature type="transmembrane region" description="Helical" evidence="1">
    <location>
        <begin position="166"/>
        <end position="186"/>
    </location>
</feature>
<dbReference type="AlphaFoldDB" id="A0AAU7VM74"/>
<organism evidence="2">
    <name type="scientific">Proteinivorax tanatarense</name>
    <dbReference type="NCBI Taxonomy" id="1260629"/>
    <lineage>
        <taxon>Bacteria</taxon>
        <taxon>Bacillati</taxon>
        <taxon>Bacillota</taxon>
        <taxon>Clostridia</taxon>
        <taxon>Eubacteriales</taxon>
        <taxon>Proteinivoracaceae</taxon>
        <taxon>Proteinivorax</taxon>
    </lineage>
</organism>
<feature type="transmembrane region" description="Helical" evidence="1">
    <location>
        <begin position="268"/>
        <end position="287"/>
    </location>
</feature>
<name>A0AAU7VM74_9FIRM</name>
<feature type="transmembrane region" description="Helical" evidence="1">
    <location>
        <begin position="326"/>
        <end position="347"/>
    </location>
</feature>
<feature type="transmembrane region" description="Helical" evidence="1">
    <location>
        <begin position="192"/>
        <end position="215"/>
    </location>
</feature>
<feature type="transmembrane region" description="Helical" evidence="1">
    <location>
        <begin position="299"/>
        <end position="320"/>
    </location>
</feature>